<dbReference type="EMBL" id="BOOW01000014">
    <property type="protein sequence ID" value="GII92227.1"/>
    <property type="molecule type" value="Genomic_DNA"/>
</dbReference>
<protein>
    <submittedName>
        <fullName evidence="2">Uncharacterized protein</fullName>
    </submittedName>
</protein>
<dbReference type="Proteomes" id="UP000606172">
    <property type="component" value="Unassembled WGS sequence"/>
</dbReference>
<evidence type="ECO:0000313" key="3">
    <source>
        <dbReference type="Proteomes" id="UP000606172"/>
    </source>
</evidence>
<evidence type="ECO:0000313" key="2">
    <source>
        <dbReference type="EMBL" id="GII92227.1"/>
    </source>
</evidence>
<gene>
    <name evidence="2" type="ORF">Ssi02_24580</name>
</gene>
<evidence type="ECO:0000256" key="1">
    <source>
        <dbReference type="SAM" id="MobiDB-lite"/>
    </source>
</evidence>
<sequence>MPSFGEVFFDARGQERVLRVTWHEGTLVLSLWRGEMCTASFRMPLEDVDRLLDTLDEGYAEVAGVPPEEEQGDDGYGDSGGGYPGTGQYVRPENLQVGHYDAETQVAPAVEERSAPTVGPNDVLVARGAPGQKDRLVASYAGQGGGDVVPRENMIVGDALPYGAGQGPGDSEPLYQMPGGPFRSPAANAPPRTDPHGFAAQPAAQPAHAAHGADATPGYGAQSHLDGPYGGQRPDGPEQYGMPPQQGGPDHYGGAQSDPYGARSAEPYPPRATFQEPADPFTGTTYGTPRGGDPAEHYGQQQHYGGDQASYGRRHRPEQGDSYGASQYSDGYGQQQGGNASDPYGVPGGAYPQGGQGGGQAYAGPLDPADPLGGPRGPGGPGAPGGQGYVPPGVDPQLSRPYVHDSMYTTGERMRPDGGYDEPGYGGDQHYDDQGYGRGQYDERGPEARGERGERRRRGERRDW</sequence>
<feature type="compositionally biased region" description="Low complexity" evidence="1">
    <location>
        <begin position="199"/>
        <end position="215"/>
    </location>
</feature>
<name>A0A919REI3_9ACTN</name>
<comment type="caution">
    <text evidence="2">The sequence shown here is derived from an EMBL/GenBank/DDBJ whole genome shotgun (WGS) entry which is preliminary data.</text>
</comment>
<feature type="compositionally biased region" description="Acidic residues" evidence="1">
    <location>
        <begin position="67"/>
        <end position="76"/>
    </location>
</feature>
<feature type="compositionally biased region" description="Low complexity" evidence="1">
    <location>
        <begin position="297"/>
        <end position="306"/>
    </location>
</feature>
<accession>A0A919REI3</accession>
<feature type="compositionally biased region" description="Gly residues" evidence="1">
    <location>
        <begin position="346"/>
        <end position="361"/>
    </location>
</feature>
<feature type="compositionally biased region" description="Low complexity" evidence="1">
    <location>
        <begin position="362"/>
        <end position="373"/>
    </location>
</feature>
<feature type="region of interest" description="Disordered" evidence="1">
    <location>
        <begin position="159"/>
        <end position="464"/>
    </location>
</feature>
<feature type="compositionally biased region" description="Low complexity" evidence="1">
    <location>
        <begin position="320"/>
        <end position="333"/>
    </location>
</feature>
<dbReference type="RefSeq" id="WP_204024842.1">
    <property type="nucleotide sequence ID" value="NZ_BOOW01000014.1"/>
</dbReference>
<reference evidence="2" key="1">
    <citation type="submission" date="2021-01" db="EMBL/GenBank/DDBJ databases">
        <title>Whole genome shotgun sequence of Sinosporangium siamense NBRC 109515.</title>
        <authorList>
            <person name="Komaki H."/>
            <person name="Tamura T."/>
        </authorList>
    </citation>
    <scope>NUCLEOTIDE SEQUENCE</scope>
    <source>
        <strain evidence="2">NBRC 109515</strain>
    </source>
</reference>
<organism evidence="2 3">
    <name type="scientific">Sinosporangium siamense</name>
    <dbReference type="NCBI Taxonomy" id="1367973"/>
    <lineage>
        <taxon>Bacteria</taxon>
        <taxon>Bacillati</taxon>
        <taxon>Actinomycetota</taxon>
        <taxon>Actinomycetes</taxon>
        <taxon>Streptosporangiales</taxon>
        <taxon>Streptosporangiaceae</taxon>
        <taxon>Sinosporangium</taxon>
    </lineage>
</organism>
<dbReference type="AlphaFoldDB" id="A0A919REI3"/>
<feature type="compositionally biased region" description="Basic residues" evidence="1">
    <location>
        <begin position="455"/>
        <end position="464"/>
    </location>
</feature>
<proteinExistence type="predicted"/>
<feature type="region of interest" description="Disordered" evidence="1">
    <location>
        <begin position="63"/>
        <end position="87"/>
    </location>
</feature>
<feature type="compositionally biased region" description="Gly residues" evidence="1">
    <location>
        <begin position="374"/>
        <end position="388"/>
    </location>
</feature>
<keyword evidence="3" id="KW-1185">Reference proteome</keyword>
<feature type="compositionally biased region" description="Basic and acidic residues" evidence="1">
    <location>
        <begin position="429"/>
        <end position="454"/>
    </location>
</feature>